<dbReference type="Pfam" id="PF24863">
    <property type="entry name" value="zf-CCCH_Mcm10"/>
    <property type="match status" value="1"/>
</dbReference>
<accession>A0A914DKQ1</accession>
<sequence length="716" mass="80422">MFGDDKNNTDELSDDDSYYTACEGRRTTMTLPNDVNKENSTLHETLSNDIVENCKTPTQEPRVRLVPLDFENTSQGTEKDSEQSLVNVFNDNLSSSEDEFERNHDDRPALNETGRRLKKLLEQSRSLSAATQSPTLSVSQSLPFPTSNVHLFQSSATQTTPDSTLQTRAMTAGSKIQQATTKSEIYDITFGISVRKPRIELKTFNTYCMNFRKFKLTQLYPGKPPQGEWVTMGVIVDKTEQRKSANNNDYMIWHLHDLSNCQLPTVKVLLFGECLKEHWKLQPGMVVAITQAQFGEPAKEKNEVTLKLTKAVQVVDLGFCPDFGHCKGMKNDGTPCSMFVNTAKSTHCAYHVRQSAQKLAVRRGAFNTSYSQPPKNLDISAPRAFAQQPGLFTVNHTALNQNTVPTSSNVRSVPSKGISNPTEIKQEEKKQLDNLLHSNSSLLGARNLLKMKTKSIPSSSEKPISAASLPASKSMKDFISNQFQEKSQPQTSSQSKNTAIVDLSNLALSQKEKLARQRAASVLQKSGSNGRQRKRPIALSADFTEEQIPTTSVAVSNTQPVKKSRLGGGFTDDQIQKLLEKKSTHEKEANEEDRRREEQYFTGMEVQEKVETHMSNLMEIKNVKVVTCKKCKYTSEKQSSLCKINGHLVTIHKADKRFYRCKDCRQRTITYELIPTHPCKNCNGTNYERVALRDERKVVADGQKLLIRGQEEKFLG</sequence>
<keyword evidence="11" id="KW-1185">Reference proteome</keyword>
<evidence type="ECO:0000313" key="11">
    <source>
        <dbReference type="Proteomes" id="UP000887540"/>
    </source>
</evidence>
<keyword evidence="7" id="KW-0862">Zinc</keyword>
<keyword evidence="8" id="KW-0539">Nucleus</keyword>
<dbReference type="SMART" id="SM01280">
    <property type="entry name" value="Mcm10"/>
    <property type="match status" value="1"/>
</dbReference>
<evidence type="ECO:0000256" key="6">
    <source>
        <dbReference type="ARBA" id="ARBA00022771"/>
    </source>
</evidence>
<feature type="domain" description="Replication factor Mcm10 C-terminal" evidence="10">
    <location>
        <begin position="386"/>
        <end position="716"/>
    </location>
</feature>
<dbReference type="PANTHER" id="PTHR13454:SF11">
    <property type="entry name" value="PROTEIN MCM10 HOMOLOG"/>
    <property type="match status" value="1"/>
</dbReference>
<dbReference type="WBParaSite" id="ACRNAN_scaffold2991.g15186.t1">
    <property type="protein sequence ID" value="ACRNAN_scaffold2991.g15186.t1"/>
    <property type="gene ID" value="ACRNAN_scaffold2991.g15186"/>
</dbReference>
<reference evidence="12" key="1">
    <citation type="submission" date="2022-11" db="UniProtKB">
        <authorList>
            <consortium name="WormBaseParasite"/>
        </authorList>
    </citation>
    <scope>IDENTIFICATION</scope>
</reference>
<evidence type="ECO:0000256" key="5">
    <source>
        <dbReference type="ARBA" id="ARBA00022723"/>
    </source>
</evidence>
<comment type="subcellular location">
    <subcellularLocation>
        <location evidence="1">Nucleus</location>
    </subcellularLocation>
</comment>
<dbReference type="GO" id="GO:0008270">
    <property type="term" value="F:zinc ion binding"/>
    <property type="evidence" value="ECO:0007669"/>
    <property type="project" value="UniProtKB-KW"/>
</dbReference>
<organism evidence="11 12">
    <name type="scientific">Acrobeloides nanus</name>
    <dbReference type="NCBI Taxonomy" id="290746"/>
    <lineage>
        <taxon>Eukaryota</taxon>
        <taxon>Metazoa</taxon>
        <taxon>Ecdysozoa</taxon>
        <taxon>Nematoda</taxon>
        <taxon>Chromadorea</taxon>
        <taxon>Rhabditida</taxon>
        <taxon>Tylenchina</taxon>
        <taxon>Cephalobomorpha</taxon>
        <taxon>Cephaloboidea</taxon>
        <taxon>Cephalobidae</taxon>
        <taxon>Acrobeloides</taxon>
    </lineage>
</organism>
<keyword evidence="5" id="KW-0479">Metal-binding</keyword>
<comment type="similarity">
    <text evidence="2">Belongs to the MCM10 family.</text>
</comment>
<dbReference type="InterPro" id="IPR056791">
    <property type="entry name" value="Znf_Mcm10_C"/>
</dbReference>
<evidence type="ECO:0000256" key="1">
    <source>
        <dbReference type="ARBA" id="ARBA00004123"/>
    </source>
</evidence>
<feature type="region of interest" description="Disordered" evidence="9">
    <location>
        <begin position="402"/>
        <end position="421"/>
    </location>
</feature>
<keyword evidence="6" id="KW-0863">Zinc-finger</keyword>
<evidence type="ECO:0000256" key="7">
    <source>
        <dbReference type="ARBA" id="ARBA00022833"/>
    </source>
</evidence>
<dbReference type="GO" id="GO:0006270">
    <property type="term" value="P:DNA replication initiation"/>
    <property type="evidence" value="ECO:0007669"/>
    <property type="project" value="InterPro"/>
</dbReference>
<evidence type="ECO:0000259" key="10">
    <source>
        <dbReference type="SMART" id="SM01280"/>
    </source>
</evidence>
<evidence type="ECO:0000256" key="8">
    <source>
        <dbReference type="ARBA" id="ARBA00023242"/>
    </source>
</evidence>
<dbReference type="GO" id="GO:0003688">
    <property type="term" value="F:DNA replication origin binding"/>
    <property type="evidence" value="ECO:0007669"/>
    <property type="project" value="TreeGrafter"/>
</dbReference>
<keyword evidence="4" id="KW-0235">DNA replication</keyword>
<dbReference type="Pfam" id="PF22379">
    <property type="entry name" value="OB_MCM10"/>
    <property type="match status" value="1"/>
</dbReference>
<dbReference type="InterPro" id="IPR012340">
    <property type="entry name" value="NA-bd_OB-fold"/>
</dbReference>
<dbReference type="InterPro" id="IPR055065">
    <property type="entry name" value="OB_MCM10"/>
</dbReference>
<evidence type="ECO:0000256" key="9">
    <source>
        <dbReference type="SAM" id="MobiDB-lite"/>
    </source>
</evidence>
<dbReference type="Proteomes" id="UP000887540">
    <property type="component" value="Unplaced"/>
</dbReference>
<dbReference type="Pfam" id="PF09329">
    <property type="entry name" value="zf-primase"/>
    <property type="match status" value="1"/>
</dbReference>
<name>A0A914DKQ1_9BILA</name>
<evidence type="ECO:0000256" key="3">
    <source>
        <dbReference type="ARBA" id="ARBA00017770"/>
    </source>
</evidence>
<evidence type="ECO:0000256" key="4">
    <source>
        <dbReference type="ARBA" id="ARBA00022705"/>
    </source>
</evidence>
<dbReference type="PANTHER" id="PTHR13454">
    <property type="entry name" value="PROTEIN MCM10 HOMOLOG"/>
    <property type="match status" value="1"/>
</dbReference>
<feature type="region of interest" description="Disordered" evidence="9">
    <location>
        <begin position="519"/>
        <end position="543"/>
    </location>
</feature>
<proteinExistence type="inferred from homology"/>
<dbReference type="InterPro" id="IPR040184">
    <property type="entry name" value="Mcm10"/>
</dbReference>
<dbReference type="AlphaFoldDB" id="A0A914DKQ1"/>
<dbReference type="InterPro" id="IPR015408">
    <property type="entry name" value="Znf_Mcm10/DnaG"/>
</dbReference>
<dbReference type="InterPro" id="IPR015411">
    <property type="entry name" value="Rep_factor_Mcm10_C"/>
</dbReference>
<dbReference type="GO" id="GO:0003697">
    <property type="term" value="F:single-stranded DNA binding"/>
    <property type="evidence" value="ECO:0007669"/>
    <property type="project" value="InterPro"/>
</dbReference>
<dbReference type="Gene3D" id="2.40.50.140">
    <property type="entry name" value="Nucleic acid-binding proteins"/>
    <property type="match status" value="1"/>
</dbReference>
<evidence type="ECO:0000256" key="2">
    <source>
        <dbReference type="ARBA" id="ARBA00009679"/>
    </source>
</evidence>
<dbReference type="Pfam" id="PF09332">
    <property type="entry name" value="Mcm10"/>
    <property type="match status" value="1"/>
</dbReference>
<protein>
    <recommendedName>
        <fullName evidence="3">Protein MCM10 homolog</fullName>
    </recommendedName>
</protein>
<dbReference type="GO" id="GO:0043596">
    <property type="term" value="C:nuclear replication fork"/>
    <property type="evidence" value="ECO:0007669"/>
    <property type="project" value="TreeGrafter"/>
</dbReference>
<evidence type="ECO:0000313" key="12">
    <source>
        <dbReference type="WBParaSite" id="ACRNAN_scaffold2991.g15186.t1"/>
    </source>
</evidence>